<evidence type="ECO:0000256" key="7">
    <source>
        <dbReference type="ARBA" id="ARBA00022927"/>
    </source>
</evidence>
<dbReference type="SUPFAM" id="SSF64268">
    <property type="entry name" value="PX domain"/>
    <property type="match status" value="1"/>
</dbReference>
<dbReference type="PANTHER" id="PTHR47554">
    <property type="entry name" value="SORTING NEXIN MVP1"/>
    <property type="match status" value="1"/>
</dbReference>
<feature type="region of interest" description="Disordered" evidence="10">
    <location>
        <begin position="193"/>
        <end position="265"/>
    </location>
</feature>
<dbReference type="Gene3D" id="1.10.238.10">
    <property type="entry name" value="EF-hand"/>
    <property type="match status" value="1"/>
</dbReference>
<keyword evidence="7" id="KW-0653">Protein transport</keyword>
<keyword evidence="5" id="KW-0813">Transport</keyword>
<protein>
    <recommendedName>
        <fullName evidence="4">Sorting nexin MVP1</fullName>
    </recommendedName>
    <alternativeName>
        <fullName evidence="9">Sorting nexin mvp1</fullName>
    </alternativeName>
</protein>
<dbReference type="CDD" id="cd06866">
    <property type="entry name" value="PX_SNX8_Mvp1p_like"/>
    <property type="match status" value="1"/>
</dbReference>
<keyword evidence="8" id="KW-0472">Membrane</keyword>
<comment type="subcellular location">
    <subcellularLocation>
        <location evidence="2">Cytoplasm</location>
    </subcellularLocation>
    <subcellularLocation>
        <location evidence="1">Membrane</location>
        <topology evidence="1">Peripheral membrane protein</topology>
        <orientation evidence="1">Cytoplasmic side</orientation>
    </subcellularLocation>
</comment>
<feature type="domain" description="PX" evidence="11">
    <location>
        <begin position="288"/>
        <end position="396"/>
    </location>
</feature>
<dbReference type="GO" id="GO:0005768">
    <property type="term" value="C:endosome"/>
    <property type="evidence" value="ECO:0007669"/>
    <property type="project" value="TreeGrafter"/>
</dbReference>
<dbReference type="OMA" id="QNYVHEQ"/>
<keyword evidence="6" id="KW-0963">Cytoplasm</keyword>
<dbReference type="EMBL" id="MCGN01000001">
    <property type="protein sequence ID" value="ORZ03074.1"/>
    <property type="molecule type" value="Genomic_DNA"/>
</dbReference>
<dbReference type="InterPro" id="IPR028662">
    <property type="entry name" value="SNX8/Mvp1"/>
</dbReference>
<dbReference type="OrthoDB" id="10064318at2759"/>
<sequence>MINDDDVLGRGFLDPDSSRYLLDSSSSTAINRSLSMPLYTPQMGVDANPWNTDSQFEPVPDISQDISTHTAVDDAILGEELTAASVLVGIDLPDIYDTAYMRARPVGERVSLESLESIIHLAELPPRISQEIINMVVPAGAVYVTHNEFNTAMALVACAQKNMGVSLQTVYQHRNDLPSPVLLHLDRVQLKKTDSQMHPNEMRTQPLEDPWSMPNGVDRNAKALRSAPSSTANGNARPNLSLNGAPTARSRSVENKTQVDSARTSLDDTVKSPVLLANGTESYQWFLDLDLVKVTTAPEKEGFIFKHVNYVVESQQRTSKVLRRYSDFYWLWETLLKRYPMRVIPNLPPKKLGGKDDSFLEKRRKGLARFINSVVRHPALKCDQVVETFLTEPSELLAWRRANPPNTEDEFVRIMPPIQDMELCIPPDLDIRLEKFKETLLSRIEHYQGMCNILERLIRVNEVQSREFVRYSIVLNGMSELEHSCYVPDCGSCQHVVRGYESVAKHMQRTGTILDDHTAISSDGVLENMKRQRDLFISFKEMLERKEKLATNQIDSLSKKVDANKAKVNQNRGVPGLEAEVERLDIAIEADSSKVAYQRQRDTHIRYCLATEMSYIHKQQAFISLMYQNYVHEQLKTTRQLSDNWKVLQVLTCEMPVEPEEFK</sequence>
<dbReference type="InterPro" id="IPR045734">
    <property type="entry name" value="Snx8_BAR_dom"/>
</dbReference>
<dbReference type="InterPro" id="IPR001683">
    <property type="entry name" value="PX_dom"/>
</dbReference>
<evidence type="ECO:0000256" key="2">
    <source>
        <dbReference type="ARBA" id="ARBA00004496"/>
    </source>
</evidence>
<evidence type="ECO:0000256" key="5">
    <source>
        <dbReference type="ARBA" id="ARBA00022448"/>
    </source>
</evidence>
<dbReference type="InterPro" id="IPR035704">
    <property type="entry name" value="SNX8/Mvp1_PX"/>
</dbReference>
<dbReference type="Gene3D" id="3.30.1520.10">
    <property type="entry name" value="Phox-like domain"/>
    <property type="match status" value="1"/>
</dbReference>
<evidence type="ECO:0000313" key="13">
    <source>
        <dbReference type="Proteomes" id="UP000242180"/>
    </source>
</evidence>
<dbReference type="AlphaFoldDB" id="A0A1X2HUA1"/>
<evidence type="ECO:0000256" key="8">
    <source>
        <dbReference type="ARBA" id="ARBA00023136"/>
    </source>
</evidence>
<evidence type="ECO:0000259" key="11">
    <source>
        <dbReference type="PROSITE" id="PS50195"/>
    </source>
</evidence>
<dbReference type="PANTHER" id="PTHR47554:SF1">
    <property type="entry name" value="SORTING NEXIN MVP1"/>
    <property type="match status" value="1"/>
</dbReference>
<dbReference type="PROSITE" id="PS50195">
    <property type="entry name" value="PX"/>
    <property type="match status" value="1"/>
</dbReference>
<dbReference type="GO" id="GO:0005829">
    <property type="term" value="C:cytosol"/>
    <property type="evidence" value="ECO:0007669"/>
    <property type="project" value="GOC"/>
</dbReference>
<dbReference type="Proteomes" id="UP000242180">
    <property type="component" value="Unassembled WGS sequence"/>
</dbReference>
<dbReference type="GO" id="GO:0032266">
    <property type="term" value="F:phosphatidylinositol-3-phosphate binding"/>
    <property type="evidence" value="ECO:0007669"/>
    <property type="project" value="TreeGrafter"/>
</dbReference>
<evidence type="ECO:0000256" key="3">
    <source>
        <dbReference type="ARBA" id="ARBA00010883"/>
    </source>
</evidence>
<dbReference type="FunFam" id="3.30.1520.10:FF:000042">
    <property type="entry name" value="Sorting nexin mvp1"/>
    <property type="match status" value="1"/>
</dbReference>
<dbReference type="GO" id="GO:0006623">
    <property type="term" value="P:protein targeting to vacuole"/>
    <property type="evidence" value="ECO:0007669"/>
    <property type="project" value="TreeGrafter"/>
</dbReference>
<evidence type="ECO:0000256" key="10">
    <source>
        <dbReference type="SAM" id="MobiDB-lite"/>
    </source>
</evidence>
<reference evidence="12 13" key="1">
    <citation type="submission" date="2016-07" db="EMBL/GenBank/DDBJ databases">
        <title>Pervasive Adenine N6-methylation of Active Genes in Fungi.</title>
        <authorList>
            <consortium name="DOE Joint Genome Institute"/>
            <person name="Mondo S.J."/>
            <person name="Dannebaum R.O."/>
            <person name="Kuo R.C."/>
            <person name="Labutti K."/>
            <person name="Haridas S."/>
            <person name="Kuo A."/>
            <person name="Salamov A."/>
            <person name="Ahrendt S.R."/>
            <person name="Lipzen A."/>
            <person name="Sullivan W."/>
            <person name="Andreopoulos W.B."/>
            <person name="Clum A."/>
            <person name="Lindquist E."/>
            <person name="Daum C."/>
            <person name="Ramamoorthy G.K."/>
            <person name="Gryganskyi A."/>
            <person name="Culley D."/>
            <person name="Magnuson J.K."/>
            <person name="James T.Y."/>
            <person name="O'Malley M.A."/>
            <person name="Stajich J.E."/>
            <person name="Spatafora J.W."/>
            <person name="Visel A."/>
            <person name="Grigoriev I.V."/>
        </authorList>
    </citation>
    <scope>NUCLEOTIDE SEQUENCE [LARGE SCALE GENOMIC DNA]</scope>
    <source>
        <strain evidence="12 13">NRRL 2496</strain>
    </source>
</reference>
<dbReference type="SMART" id="SM00312">
    <property type="entry name" value="PX"/>
    <property type="match status" value="1"/>
</dbReference>
<evidence type="ECO:0000256" key="1">
    <source>
        <dbReference type="ARBA" id="ARBA00004287"/>
    </source>
</evidence>
<accession>A0A1X2HUA1</accession>
<proteinExistence type="inferred from homology"/>
<evidence type="ECO:0000256" key="6">
    <source>
        <dbReference type="ARBA" id="ARBA00022490"/>
    </source>
</evidence>
<evidence type="ECO:0000256" key="4">
    <source>
        <dbReference type="ARBA" id="ARBA00014268"/>
    </source>
</evidence>
<evidence type="ECO:0000256" key="9">
    <source>
        <dbReference type="ARBA" id="ARBA00072009"/>
    </source>
</evidence>
<name>A0A1X2HUA1_SYNRA</name>
<gene>
    <name evidence="12" type="ORF">BCR43DRAFT_482692</name>
</gene>
<dbReference type="GO" id="GO:0016020">
    <property type="term" value="C:membrane"/>
    <property type="evidence" value="ECO:0007669"/>
    <property type="project" value="UniProtKB-SubCell"/>
</dbReference>
<dbReference type="STRING" id="13706.A0A1X2HUA1"/>
<comment type="similarity">
    <text evidence="3">Belongs to the sorting nexin family.</text>
</comment>
<dbReference type="FunCoup" id="A0A1X2HUA1">
    <property type="interactions" value="99"/>
</dbReference>
<dbReference type="Pfam" id="PF00787">
    <property type="entry name" value="PX"/>
    <property type="match status" value="1"/>
</dbReference>
<comment type="caution">
    <text evidence="12">The sequence shown here is derived from an EMBL/GenBank/DDBJ whole genome shotgun (WGS) entry which is preliminary data.</text>
</comment>
<organism evidence="12 13">
    <name type="scientific">Syncephalastrum racemosum</name>
    <name type="common">Filamentous fungus</name>
    <dbReference type="NCBI Taxonomy" id="13706"/>
    <lineage>
        <taxon>Eukaryota</taxon>
        <taxon>Fungi</taxon>
        <taxon>Fungi incertae sedis</taxon>
        <taxon>Mucoromycota</taxon>
        <taxon>Mucoromycotina</taxon>
        <taxon>Mucoromycetes</taxon>
        <taxon>Mucorales</taxon>
        <taxon>Syncephalastraceae</taxon>
        <taxon>Syncephalastrum</taxon>
    </lineage>
</organism>
<dbReference type="GO" id="GO:0042147">
    <property type="term" value="P:retrograde transport, endosome to Golgi"/>
    <property type="evidence" value="ECO:0007669"/>
    <property type="project" value="InterPro"/>
</dbReference>
<dbReference type="InterPro" id="IPR036871">
    <property type="entry name" value="PX_dom_sf"/>
</dbReference>
<evidence type="ECO:0000313" key="12">
    <source>
        <dbReference type="EMBL" id="ORZ03074.1"/>
    </source>
</evidence>
<dbReference type="InParanoid" id="A0A1X2HUA1"/>
<feature type="compositionally biased region" description="Polar residues" evidence="10">
    <location>
        <begin position="255"/>
        <end position="264"/>
    </location>
</feature>
<dbReference type="Pfam" id="PF19566">
    <property type="entry name" value="Snx8_BAR_dom"/>
    <property type="match status" value="1"/>
</dbReference>
<feature type="compositionally biased region" description="Polar residues" evidence="10">
    <location>
        <begin position="227"/>
        <end position="244"/>
    </location>
</feature>
<keyword evidence="13" id="KW-1185">Reference proteome</keyword>